<keyword evidence="5" id="KW-1185">Reference proteome</keyword>
<dbReference type="OrthoDB" id="6022652at2759"/>
<evidence type="ECO:0000313" key="5">
    <source>
        <dbReference type="Proteomes" id="UP000053825"/>
    </source>
</evidence>
<dbReference type="PANTHER" id="PTHR22741:SF10">
    <property type="entry name" value="COILED-COIL DOMAIN-CONTAINING PROTEIN CG32809"/>
    <property type="match status" value="1"/>
</dbReference>
<feature type="compositionally biased region" description="Basic and acidic residues" evidence="2">
    <location>
        <begin position="116"/>
        <end position="127"/>
    </location>
</feature>
<dbReference type="Proteomes" id="UP000053825">
    <property type="component" value="Unassembled WGS sequence"/>
</dbReference>
<reference evidence="4 5" key="1">
    <citation type="submission" date="2015-07" db="EMBL/GenBank/DDBJ databases">
        <title>The genome of Habropoda laboriosa.</title>
        <authorList>
            <person name="Pan H."/>
            <person name="Kapheim K."/>
        </authorList>
    </citation>
    <scope>NUCLEOTIDE SEQUENCE [LARGE SCALE GENOMIC DNA]</scope>
    <source>
        <strain evidence="4">0110345459</strain>
    </source>
</reference>
<accession>A0A0L7RA80</accession>
<feature type="compositionally biased region" description="Gly residues" evidence="2">
    <location>
        <begin position="64"/>
        <end position="115"/>
    </location>
</feature>
<dbReference type="PANTHER" id="PTHR22741">
    <property type="entry name" value="P140CAP/SNIP-RELATED"/>
    <property type="match status" value="1"/>
</dbReference>
<keyword evidence="1" id="KW-0175">Coiled coil</keyword>
<feature type="domain" description="Actin interacting protein 3-like C-terminal" evidence="3">
    <location>
        <begin position="234"/>
        <end position="311"/>
    </location>
</feature>
<name>A0A0L7RA80_9HYME</name>
<dbReference type="GO" id="GO:0005737">
    <property type="term" value="C:cytoplasm"/>
    <property type="evidence" value="ECO:0007669"/>
    <property type="project" value="TreeGrafter"/>
</dbReference>
<sequence>MCSKCSECCQGSRHSVDVSPTPGSDSETSEEEWNSDGKGRQSNDTGGSGRGEGEAGSNEVPSGRRGGGGGGVGSVVGGGGGGGGGGGSVLGVGGGGGSGSLGGGSGGRSGGGGGGRSRDEPRRHTLGGDHQPSLHHQQFNAAQQLHPLHPHHLPPPHGQYGTPPTRHTTMDLESPLPRGYPPPSSTMLFDDDPGIMSEVETSSTGFRRGGKQRSSLPVVRTPSKTLERPLGLVFLQYRNETKRALLPNEITSIDTVKALFVRSFPKQLTMEYLDSPLVKVYIHDSNKDMFYELEDLRSHLRDIRDRSVLRLFESSDGVTGMPGPLGIPGGGTGLPPHWEDQSYFSEPEFDSEYQHQHIHKSKVTYCQRSIYCPLFVDAFSPDKHV</sequence>
<dbReference type="EMBL" id="KQ414619">
    <property type="protein sequence ID" value="KOC67749.1"/>
    <property type="molecule type" value="Genomic_DNA"/>
</dbReference>
<dbReference type="STRING" id="597456.A0A0L7RA80"/>
<feature type="region of interest" description="Disordered" evidence="2">
    <location>
        <begin position="147"/>
        <end position="175"/>
    </location>
</feature>
<evidence type="ECO:0000256" key="2">
    <source>
        <dbReference type="SAM" id="MobiDB-lite"/>
    </source>
</evidence>
<evidence type="ECO:0000256" key="1">
    <source>
        <dbReference type="ARBA" id="ARBA00023054"/>
    </source>
</evidence>
<dbReference type="InterPro" id="IPR051825">
    <property type="entry name" value="SRCIN1"/>
</dbReference>
<evidence type="ECO:0000259" key="3">
    <source>
        <dbReference type="Pfam" id="PF03915"/>
    </source>
</evidence>
<organism evidence="4 5">
    <name type="scientific">Habropoda laboriosa</name>
    <dbReference type="NCBI Taxonomy" id="597456"/>
    <lineage>
        <taxon>Eukaryota</taxon>
        <taxon>Metazoa</taxon>
        <taxon>Ecdysozoa</taxon>
        <taxon>Arthropoda</taxon>
        <taxon>Hexapoda</taxon>
        <taxon>Insecta</taxon>
        <taxon>Pterygota</taxon>
        <taxon>Neoptera</taxon>
        <taxon>Endopterygota</taxon>
        <taxon>Hymenoptera</taxon>
        <taxon>Apocrita</taxon>
        <taxon>Aculeata</taxon>
        <taxon>Apoidea</taxon>
        <taxon>Anthophila</taxon>
        <taxon>Apidae</taxon>
        <taxon>Habropoda</taxon>
    </lineage>
</organism>
<proteinExistence type="predicted"/>
<gene>
    <name evidence="4" type="ORF">WH47_11150</name>
</gene>
<dbReference type="AlphaFoldDB" id="A0A0L7RA80"/>
<evidence type="ECO:0000313" key="4">
    <source>
        <dbReference type="EMBL" id="KOC67749.1"/>
    </source>
</evidence>
<dbReference type="Pfam" id="PF03915">
    <property type="entry name" value="AIP3"/>
    <property type="match status" value="1"/>
</dbReference>
<protein>
    <submittedName>
        <fullName evidence="4">Coiled-coil domain-containing protein</fullName>
    </submittedName>
</protein>
<feature type="region of interest" description="Disordered" evidence="2">
    <location>
        <begin position="1"/>
        <end position="133"/>
    </location>
</feature>
<dbReference type="InterPro" id="IPR022782">
    <property type="entry name" value="AIP3-like_C"/>
</dbReference>